<evidence type="ECO:0000313" key="2">
    <source>
        <dbReference type="EMBL" id="QNR53903.1"/>
    </source>
</evidence>
<dbReference type="GO" id="GO:0004386">
    <property type="term" value="F:helicase activity"/>
    <property type="evidence" value="ECO:0007669"/>
    <property type="project" value="UniProtKB-KW"/>
</dbReference>
<keyword evidence="2" id="KW-0378">Hydrolase</keyword>
<evidence type="ECO:0000256" key="1">
    <source>
        <dbReference type="SAM" id="MobiDB-lite"/>
    </source>
</evidence>
<organism evidence="2 3">
    <name type="scientific">Pseudomonas phage phiK7A1</name>
    <dbReference type="NCBI Taxonomy" id="2759194"/>
    <lineage>
        <taxon>Viruses</taxon>
        <taxon>Duplodnaviria</taxon>
        <taxon>Heunggongvirae</taxon>
        <taxon>Uroviricota</taxon>
        <taxon>Caudoviricetes</taxon>
        <taxon>Vandenendeviridae</taxon>
        <taxon>Gorskivirinae</taxon>
        <taxon>Torinovirus</taxon>
        <taxon>Torinovirus K7A1</taxon>
    </lineage>
</organism>
<dbReference type="Proteomes" id="UP000516415">
    <property type="component" value="Segment"/>
</dbReference>
<feature type="region of interest" description="Disordered" evidence="1">
    <location>
        <begin position="294"/>
        <end position="331"/>
    </location>
</feature>
<protein>
    <submittedName>
        <fullName evidence="2">DNA primase/helicase</fullName>
    </submittedName>
</protein>
<gene>
    <name evidence="2" type="ORF">phiK7A1_115</name>
</gene>
<keyword evidence="2" id="KW-0547">Nucleotide-binding</keyword>
<reference evidence="2 3" key="1">
    <citation type="submission" date="2020-07" db="EMBL/GenBank/DDBJ databases">
        <authorList>
            <person name="Martino G."/>
            <person name="Holtappels D."/>
            <person name="Wagemans J."/>
            <person name="Lavigne R."/>
            <person name="Turina M."/>
            <person name="Ciuffo M."/>
        </authorList>
    </citation>
    <scope>NUCLEOTIDE SEQUENCE [LARGE SCALE GENOMIC DNA]</scope>
</reference>
<feature type="compositionally biased region" description="Polar residues" evidence="1">
    <location>
        <begin position="296"/>
        <end position="305"/>
    </location>
</feature>
<keyword evidence="2" id="KW-0347">Helicase</keyword>
<keyword evidence="3" id="KW-1185">Reference proteome</keyword>
<proteinExistence type="predicted"/>
<keyword evidence="2" id="KW-0067">ATP-binding</keyword>
<dbReference type="EMBL" id="MT740307">
    <property type="protein sequence ID" value="QNR53903.1"/>
    <property type="molecule type" value="Genomic_DNA"/>
</dbReference>
<name>A0A7H0XFW3_9CAUD</name>
<sequence>MTGFVFNTTTNTQTSGGERKEVKWDDLNAHVIEAAGTASKARSIPGVISGIYDLGEQEREDGEKVFTGDKAAEDKITAEKPNTYFKDGTDDKGNKVRLECWPQKAVQQVAIAVDFPQVIVDKGQFFGTSNPLPLRMLLNGEFSLSDGIKIVGRPYSISETKHDIGGNKHVWAFAKNNGLHKLADAVEILDGNGLFTKNRIGELLGKVALFQFRVYMKPSKKDPSKLYFTEEIKLSGVIPEGISAPAIPEGILHGVNLYGENDPEAVKQLRLCVKNTIKRANNYEGSNIKPLLDAQAQGSSQSTPAPKSDDTAPVLVASTNIEPQLDDDVPF</sequence>
<evidence type="ECO:0000313" key="3">
    <source>
        <dbReference type="Proteomes" id="UP000516415"/>
    </source>
</evidence>
<accession>A0A7H0XFW3</accession>